<accession>A0A1S5Y302</accession>
<gene>
    <name evidence="1" type="ORF">JDFR1000234_13</name>
</gene>
<protein>
    <submittedName>
        <fullName evidence="1">Uncharacterized protein</fullName>
    </submittedName>
</protein>
<evidence type="ECO:0000313" key="1">
    <source>
        <dbReference type="EMBL" id="AQQ75488.1"/>
    </source>
</evidence>
<name>A0A1S5Y302_9VIRU</name>
<proteinExistence type="predicted"/>
<organism evidence="1">
    <name type="scientific">uncultured archaeal virus</name>
    <dbReference type="NCBI Taxonomy" id="1960247"/>
    <lineage>
        <taxon>Viruses</taxon>
        <taxon>environmental samples</taxon>
    </lineage>
</organism>
<sequence length="128" mass="14688">MINLSKKRIKLTCDICPVGEDCPHYSSGSECALVEEEIRHLSEIQDEYGLMQYIIESRVERYLMAKAIEQVSREGINSRVSDLEAGLISMIATYLKVKYPERFRAKKYISRPKSGVKLEDVLQELEGE</sequence>
<reference evidence="1" key="1">
    <citation type="journal article" date="2017" name="MBio">
        <title>Viruses in the Oceanic Basement.</title>
        <authorList>
            <person name="Nigro O.D."/>
            <person name="Jungbluth S.P."/>
            <person name="Steward G.F."/>
            <person name="Rappe M.S."/>
        </authorList>
    </citation>
    <scope>NUCLEOTIDE SEQUENCE</scope>
    <source>
        <strain evidence="1">JdFR1000234</strain>
    </source>
</reference>
<dbReference type="EMBL" id="KY229235">
    <property type="protein sequence ID" value="AQQ75488.1"/>
    <property type="molecule type" value="Genomic_DNA"/>
</dbReference>